<organism evidence="2 3">
    <name type="scientific">Mycobacterium tuberculosis</name>
    <dbReference type="NCBI Taxonomy" id="1773"/>
    <lineage>
        <taxon>Bacteria</taxon>
        <taxon>Bacillati</taxon>
        <taxon>Actinomycetota</taxon>
        <taxon>Actinomycetes</taxon>
        <taxon>Mycobacteriales</taxon>
        <taxon>Mycobacteriaceae</taxon>
        <taxon>Mycobacterium</taxon>
        <taxon>Mycobacterium tuberculosis complex</taxon>
    </lineage>
</organism>
<sequence>MSTSNSSHAPRLGITLTLCSVLSVDLSMVSSKYTPGDRTSWLTTTRSVPLMMNVPFSVIIGKSPMNTV</sequence>
<gene>
    <name evidence="2" type="ORF">ERS007657_04070</name>
    <name evidence="1" type="ORF">ERS007681_04149</name>
</gene>
<dbReference type="EMBL" id="CFOE01000905">
    <property type="protein sequence ID" value="CFE46691.1"/>
    <property type="molecule type" value="Genomic_DNA"/>
</dbReference>
<evidence type="ECO:0000313" key="3">
    <source>
        <dbReference type="Proteomes" id="UP000046680"/>
    </source>
</evidence>
<evidence type="ECO:0000313" key="2">
    <source>
        <dbReference type="EMBL" id="CFS11087.1"/>
    </source>
</evidence>
<accession>A0A654U6P8</accession>
<reference evidence="3 4" key="1">
    <citation type="submission" date="2015-03" db="EMBL/GenBank/DDBJ databases">
        <authorList>
            <consortium name="Pathogen Informatics"/>
        </authorList>
    </citation>
    <scope>NUCLEOTIDE SEQUENCE [LARGE SCALE GENOMIC DNA]</scope>
    <source>
        <strain evidence="2 3">C09601061</strain>
        <strain evidence="1 4">G09901357</strain>
    </source>
</reference>
<protein>
    <submittedName>
        <fullName evidence="2">Uncharacterized protein</fullName>
    </submittedName>
</protein>
<evidence type="ECO:0000313" key="1">
    <source>
        <dbReference type="EMBL" id="CFE46691.1"/>
    </source>
</evidence>
<name>A0A654U6P8_MYCTX</name>
<evidence type="ECO:0000313" key="4">
    <source>
        <dbReference type="Proteomes" id="UP000048289"/>
    </source>
</evidence>
<dbReference type="AlphaFoldDB" id="A0A654U6P8"/>
<dbReference type="Proteomes" id="UP000046680">
    <property type="component" value="Unassembled WGS sequence"/>
</dbReference>
<proteinExistence type="predicted"/>
<dbReference type="Proteomes" id="UP000048289">
    <property type="component" value="Unassembled WGS sequence"/>
</dbReference>
<dbReference type="EMBL" id="CGCX01002375">
    <property type="protein sequence ID" value="CFS11087.1"/>
    <property type="molecule type" value="Genomic_DNA"/>
</dbReference>